<sequence>MRATVRYRTGNIRESEAARAKRLIDSDDALSTQEQAQVLHYLAESVRSGLTLLYVLAVLQLVLAFLYLGMLTAGYPLVYAVFDDGAPLTFGGAIAILTSSLLLGTGGLCDLYACRRTLRIDVAVLVEASYTEERAAGVSGERNSAPTAAISTTEMPRYHYMLSFLALWPALYWLNVMRAYYTYMSQQGPLLFGVADNWMELVLVLWQPGMHIVFAQAVRSIVSGKNDLLRLAQLKYRYDKL</sequence>
<comment type="caution">
    <text evidence="2">The sequence shown here is derived from an EMBL/GenBank/DDBJ whole genome shotgun (WGS) entry which is preliminary data.</text>
</comment>
<feature type="transmembrane region" description="Helical" evidence="1">
    <location>
        <begin position="52"/>
        <end position="78"/>
    </location>
</feature>
<dbReference type="OrthoDB" id="273180at2759"/>
<feature type="transmembrane region" description="Helical" evidence="1">
    <location>
        <begin position="90"/>
        <end position="113"/>
    </location>
</feature>
<feature type="transmembrane region" description="Helical" evidence="1">
    <location>
        <begin position="201"/>
        <end position="222"/>
    </location>
</feature>
<organism evidence="2 3">
    <name type="scientific">Trypanosoma rangeli SC58</name>
    <dbReference type="NCBI Taxonomy" id="429131"/>
    <lineage>
        <taxon>Eukaryota</taxon>
        <taxon>Discoba</taxon>
        <taxon>Euglenozoa</taxon>
        <taxon>Kinetoplastea</taxon>
        <taxon>Metakinetoplastina</taxon>
        <taxon>Trypanosomatida</taxon>
        <taxon>Trypanosomatidae</taxon>
        <taxon>Trypanosoma</taxon>
        <taxon>Herpetosoma</taxon>
    </lineage>
</organism>
<name>A0A061IUH5_TRYRA</name>
<accession>A0A061IUH5</accession>
<dbReference type="AlphaFoldDB" id="A0A061IUH5"/>
<proteinExistence type="predicted"/>
<keyword evidence="1" id="KW-1133">Transmembrane helix</keyword>
<evidence type="ECO:0000313" key="2">
    <source>
        <dbReference type="EMBL" id="ESL06768.1"/>
    </source>
</evidence>
<keyword evidence="1" id="KW-0472">Membrane</keyword>
<evidence type="ECO:0000256" key="1">
    <source>
        <dbReference type="SAM" id="Phobius"/>
    </source>
</evidence>
<feature type="transmembrane region" description="Helical" evidence="1">
    <location>
        <begin position="160"/>
        <end position="181"/>
    </location>
</feature>
<dbReference type="EMBL" id="AUPL01005554">
    <property type="protein sequence ID" value="ESL06768.1"/>
    <property type="molecule type" value="Genomic_DNA"/>
</dbReference>
<protein>
    <submittedName>
        <fullName evidence="2">Uncharacterized protein</fullName>
    </submittedName>
</protein>
<dbReference type="VEuPathDB" id="TriTrypDB:TRSC58_05554"/>
<evidence type="ECO:0000313" key="3">
    <source>
        <dbReference type="Proteomes" id="UP000031737"/>
    </source>
</evidence>
<keyword evidence="3" id="KW-1185">Reference proteome</keyword>
<dbReference type="Proteomes" id="UP000031737">
    <property type="component" value="Unassembled WGS sequence"/>
</dbReference>
<gene>
    <name evidence="2" type="ORF">TRSC58_05554</name>
</gene>
<reference evidence="2 3" key="1">
    <citation type="submission" date="2013-07" db="EMBL/GenBank/DDBJ databases">
        <authorList>
            <person name="Stoco P.H."/>
            <person name="Wagner G."/>
            <person name="Gerber A."/>
            <person name="Zaha A."/>
            <person name="Thompson C."/>
            <person name="Bartholomeu D.C."/>
            <person name="Luckemeyer D.D."/>
            <person name="Bahia D."/>
            <person name="Loreto E."/>
            <person name="Prestes E.B."/>
            <person name="Lima F.M."/>
            <person name="Rodrigues-Luiz G."/>
            <person name="Vallejo G.A."/>
            <person name="Filho J.F."/>
            <person name="Monteiro K.M."/>
            <person name="Tyler K.M."/>
            <person name="de Almeida L.G."/>
            <person name="Ortiz M.F."/>
            <person name="Siervo M.A."/>
            <person name="de Moraes M.H."/>
            <person name="Cunha O.L."/>
            <person name="Mendonca-Neto R."/>
            <person name="Silva R."/>
            <person name="Teixeira S.M."/>
            <person name="Murta S.M."/>
            <person name="Sincero T.C."/>
            <person name="Mendes T.A."/>
            <person name="Urmenyi T.P."/>
            <person name="Silva V.G."/>
            <person name="da Rocha W.D."/>
            <person name="Andersson B."/>
            <person name="Romanha A.J."/>
            <person name="Steindel M."/>
            <person name="de Vasconcelos A.T."/>
            <person name="Grisard E.C."/>
        </authorList>
    </citation>
    <scope>NUCLEOTIDE SEQUENCE [LARGE SCALE GENOMIC DNA]</scope>
    <source>
        <strain evidence="2 3">SC58</strain>
    </source>
</reference>
<keyword evidence="1" id="KW-0812">Transmembrane</keyword>